<feature type="region of interest" description="Disordered" evidence="1">
    <location>
        <begin position="1"/>
        <end position="193"/>
    </location>
</feature>
<feature type="compositionally biased region" description="Basic residues" evidence="1">
    <location>
        <begin position="136"/>
        <end position="147"/>
    </location>
</feature>
<dbReference type="Proteomes" id="UP000295497">
    <property type="component" value="Chromosome"/>
</dbReference>
<proteinExistence type="predicted"/>
<organism evidence="2 3">
    <name type="scientific">Sorangium cellulosum</name>
    <name type="common">Polyangium cellulosum</name>
    <dbReference type="NCBI Taxonomy" id="56"/>
    <lineage>
        <taxon>Bacteria</taxon>
        <taxon>Pseudomonadati</taxon>
        <taxon>Myxococcota</taxon>
        <taxon>Polyangia</taxon>
        <taxon>Polyangiales</taxon>
        <taxon>Polyangiaceae</taxon>
        <taxon>Sorangium</taxon>
    </lineage>
</organism>
<name>A0A4P2QEW3_SORCE</name>
<reference evidence="2 3" key="1">
    <citation type="submission" date="2015-09" db="EMBL/GenBank/DDBJ databases">
        <title>Sorangium comparison.</title>
        <authorList>
            <person name="Zaburannyi N."/>
            <person name="Bunk B."/>
            <person name="Overmann J."/>
            <person name="Mueller R."/>
        </authorList>
    </citation>
    <scope>NUCLEOTIDE SEQUENCE [LARGE SCALE GENOMIC DNA]</scope>
    <source>
        <strain evidence="2 3">So ce836</strain>
    </source>
</reference>
<accession>A0A4P2QEW3</accession>
<dbReference type="AlphaFoldDB" id="A0A4P2QEW3"/>
<sequence>MAMTAPMSALAQENNNCPPGAWFCEEVEPPSDPAEPPPAAAAEPPRTRRCPPTAGPTPAAGQARDPSGPAPGRRLPDLAFRPAAAGHRRDARVRSPAARGRAPHDPARSAAAAEAALAPPVGRQLPPPGPHDGPRARRRGGGRHGRRRDQPALPARPRVRARPRRRPPRGHRLQRSRADGSAALAERDAVRQPAQPHAVLLHGRPEHVARRGRATLGRGRGQRRGVRSEHRVRLLRRARRHRPRVPALPPPRPEHRCARVRAQPHGRRRRPRVQGSRHRTHDRHVGRGTLPRWAHRLLVSVSL</sequence>
<feature type="compositionally biased region" description="Basic residues" evidence="1">
    <location>
        <begin position="157"/>
        <end position="175"/>
    </location>
</feature>
<evidence type="ECO:0000256" key="1">
    <source>
        <dbReference type="SAM" id="MobiDB-lite"/>
    </source>
</evidence>
<feature type="compositionally biased region" description="Low complexity" evidence="1">
    <location>
        <begin position="108"/>
        <end position="124"/>
    </location>
</feature>
<feature type="compositionally biased region" description="Low complexity" evidence="1">
    <location>
        <begin position="40"/>
        <end position="60"/>
    </location>
</feature>
<evidence type="ECO:0000313" key="2">
    <source>
        <dbReference type="EMBL" id="AUX27958.1"/>
    </source>
</evidence>
<gene>
    <name evidence="2" type="ORF">SOCE836_000250</name>
</gene>
<evidence type="ECO:0000313" key="3">
    <source>
        <dbReference type="Proteomes" id="UP000295497"/>
    </source>
</evidence>
<dbReference type="EMBL" id="CP012672">
    <property type="protein sequence ID" value="AUX27958.1"/>
    <property type="molecule type" value="Genomic_DNA"/>
</dbReference>
<feature type="compositionally biased region" description="Pro residues" evidence="1">
    <location>
        <begin position="30"/>
        <end position="39"/>
    </location>
</feature>
<protein>
    <submittedName>
        <fullName evidence="2">Uncharacterized protein</fullName>
    </submittedName>
</protein>
<feature type="region of interest" description="Disordered" evidence="1">
    <location>
        <begin position="261"/>
        <end position="284"/>
    </location>
</feature>